<accession>A0A0A9CT03</accession>
<proteinExistence type="predicted"/>
<dbReference type="AlphaFoldDB" id="A0A0A9CT03"/>
<evidence type="ECO:0000313" key="1">
    <source>
        <dbReference type="EMBL" id="JAD74592.1"/>
    </source>
</evidence>
<sequence>MFLLHHAKQTKIKKPNATFRSITHVARMRISMQQACLEELH</sequence>
<reference evidence="1" key="2">
    <citation type="journal article" date="2015" name="Data Brief">
        <title>Shoot transcriptome of the giant reed, Arundo donax.</title>
        <authorList>
            <person name="Barrero R.A."/>
            <person name="Guerrero F.D."/>
            <person name="Moolhuijzen P."/>
            <person name="Goolsby J.A."/>
            <person name="Tidwell J."/>
            <person name="Bellgard S.E."/>
            <person name="Bellgard M.I."/>
        </authorList>
    </citation>
    <scope>NUCLEOTIDE SEQUENCE</scope>
    <source>
        <tissue evidence="1">Shoot tissue taken approximately 20 cm above the soil surface</tissue>
    </source>
</reference>
<dbReference type="EMBL" id="GBRH01223303">
    <property type="protein sequence ID" value="JAD74592.1"/>
    <property type="molecule type" value="Transcribed_RNA"/>
</dbReference>
<organism evidence="1">
    <name type="scientific">Arundo donax</name>
    <name type="common">Giant reed</name>
    <name type="synonym">Donax arundinaceus</name>
    <dbReference type="NCBI Taxonomy" id="35708"/>
    <lineage>
        <taxon>Eukaryota</taxon>
        <taxon>Viridiplantae</taxon>
        <taxon>Streptophyta</taxon>
        <taxon>Embryophyta</taxon>
        <taxon>Tracheophyta</taxon>
        <taxon>Spermatophyta</taxon>
        <taxon>Magnoliopsida</taxon>
        <taxon>Liliopsida</taxon>
        <taxon>Poales</taxon>
        <taxon>Poaceae</taxon>
        <taxon>PACMAD clade</taxon>
        <taxon>Arundinoideae</taxon>
        <taxon>Arundineae</taxon>
        <taxon>Arundo</taxon>
    </lineage>
</organism>
<reference evidence="1" key="1">
    <citation type="submission" date="2014-09" db="EMBL/GenBank/DDBJ databases">
        <authorList>
            <person name="Magalhaes I.L.F."/>
            <person name="Oliveira U."/>
            <person name="Santos F.R."/>
            <person name="Vidigal T.H.D.A."/>
            <person name="Brescovit A.D."/>
            <person name="Santos A.J."/>
        </authorList>
    </citation>
    <scope>NUCLEOTIDE SEQUENCE</scope>
    <source>
        <tissue evidence="1">Shoot tissue taken approximately 20 cm above the soil surface</tissue>
    </source>
</reference>
<name>A0A0A9CT03_ARUDO</name>
<protein>
    <submittedName>
        <fullName evidence="1">Uncharacterized protein</fullName>
    </submittedName>
</protein>